<protein>
    <submittedName>
        <fullName evidence="1">Uncharacterized protein</fullName>
    </submittedName>
</protein>
<name>W2YUA4_PHYNI</name>
<dbReference type="AlphaFoldDB" id="W2YUA4"/>
<comment type="caution">
    <text evidence="1">The sequence shown here is derived from an EMBL/GenBank/DDBJ whole genome shotgun (WGS) entry which is preliminary data.</text>
</comment>
<proteinExistence type="predicted"/>
<reference evidence="1 2" key="1">
    <citation type="submission" date="2013-11" db="EMBL/GenBank/DDBJ databases">
        <title>The Genome Sequence of Phytophthora parasitica P10297.</title>
        <authorList>
            <consortium name="The Broad Institute Genomics Platform"/>
            <person name="Russ C."/>
            <person name="Tyler B."/>
            <person name="Panabieres F."/>
            <person name="Shan W."/>
            <person name="Tripathy S."/>
            <person name="Grunwald N."/>
            <person name="Machado M."/>
            <person name="Johnson C.S."/>
            <person name="Walker B."/>
            <person name="Young S.K."/>
            <person name="Zeng Q."/>
            <person name="Gargeya S."/>
            <person name="Fitzgerald M."/>
            <person name="Haas B."/>
            <person name="Abouelleil A."/>
            <person name="Allen A.W."/>
            <person name="Alvarado L."/>
            <person name="Arachchi H.M."/>
            <person name="Berlin A.M."/>
            <person name="Chapman S.B."/>
            <person name="Gainer-Dewar J."/>
            <person name="Goldberg J."/>
            <person name="Griggs A."/>
            <person name="Gujja S."/>
            <person name="Hansen M."/>
            <person name="Howarth C."/>
            <person name="Imamovic A."/>
            <person name="Ireland A."/>
            <person name="Larimer J."/>
            <person name="McCowan C."/>
            <person name="Murphy C."/>
            <person name="Pearson M."/>
            <person name="Poon T.W."/>
            <person name="Priest M."/>
            <person name="Roberts A."/>
            <person name="Saif S."/>
            <person name="Shea T."/>
            <person name="Sisk P."/>
            <person name="Sykes S."/>
            <person name="Wortman J."/>
            <person name="Nusbaum C."/>
            <person name="Birren B."/>
        </authorList>
    </citation>
    <scope>NUCLEOTIDE SEQUENCE [LARGE SCALE GENOMIC DNA]</scope>
    <source>
        <strain evidence="1 2">P10297</strain>
    </source>
</reference>
<dbReference type="EMBL" id="ANIY01002935">
    <property type="protein sequence ID" value="ETP38311.1"/>
    <property type="molecule type" value="Genomic_DNA"/>
</dbReference>
<sequence>MVRLQRLQELPQQWTELLARRRAQTRSVFEAADFAEAVGARAPAGRRPVRSLR</sequence>
<dbReference type="Proteomes" id="UP000018948">
    <property type="component" value="Unassembled WGS sequence"/>
</dbReference>
<accession>W2YUA4</accession>
<gene>
    <name evidence="1" type="ORF">F442_14038</name>
</gene>
<evidence type="ECO:0000313" key="1">
    <source>
        <dbReference type="EMBL" id="ETP38311.1"/>
    </source>
</evidence>
<organism evidence="1 2">
    <name type="scientific">Phytophthora nicotianae P10297</name>
    <dbReference type="NCBI Taxonomy" id="1317064"/>
    <lineage>
        <taxon>Eukaryota</taxon>
        <taxon>Sar</taxon>
        <taxon>Stramenopiles</taxon>
        <taxon>Oomycota</taxon>
        <taxon>Peronosporomycetes</taxon>
        <taxon>Peronosporales</taxon>
        <taxon>Peronosporaceae</taxon>
        <taxon>Phytophthora</taxon>
    </lineage>
</organism>
<evidence type="ECO:0000313" key="2">
    <source>
        <dbReference type="Proteomes" id="UP000018948"/>
    </source>
</evidence>